<dbReference type="PANTHER" id="PTHR30146">
    <property type="entry name" value="LACI-RELATED TRANSCRIPTIONAL REPRESSOR"/>
    <property type="match status" value="1"/>
</dbReference>
<keyword evidence="8" id="KW-1185">Reference proteome</keyword>
<name>A0A375HMT4_9BURK</name>
<evidence type="ECO:0000313" key="7">
    <source>
        <dbReference type="Proteomes" id="UP000255168"/>
    </source>
</evidence>
<evidence type="ECO:0000313" key="5">
    <source>
        <dbReference type="EMBL" id="SOZ39137.1"/>
    </source>
</evidence>
<keyword evidence="1" id="KW-0805">Transcription regulation</keyword>
<organism evidence="6 7">
    <name type="scientific">Cupriavidus neocaledonicus</name>
    <dbReference type="NCBI Taxonomy" id="1040979"/>
    <lineage>
        <taxon>Bacteria</taxon>
        <taxon>Pseudomonadati</taxon>
        <taxon>Pseudomonadota</taxon>
        <taxon>Betaproteobacteria</taxon>
        <taxon>Burkholderiales</taxon>
        <taxon>Burkholderiaceae</taxon>
        <taxon>Cupriavidus</taxon>
    </lineage>
</organism>
<keyword evidence="3" id="KW-0804">Transcription</keyword>
<protein>
    <submittedName>
        <fullName evidence="6">LacI family transcriptional regulator</fullName>
    </submittedName>
    <submittedName>
        <fullName evidence="5">Transcriptional regulator, LacI family</fullName>
    </submittedName>
</protein>
<sequence length="340" mass="37393">MVNVKQVALLAGVSSATVSRALSAPELLRPETLKRVQEAIASLDYVPFAAARILRSGRTMSIGIIAPTLMNELYARAVDTLEKQLEALGYTVLLTCHRDNSDIELRCAREMLERRVDGIAIIGSQHHPDVFSLIHKHNVPYVLMWATDREGSHPTVGYDNRLAMRRLTAYLVNLGHREFAVLPGPLNTQHLSVQRLEGVKDVLSEHGIALREELVLPTPYEVEPVRAAARACLTSPHRPTALICINDFIAVAAIAECRALGRSIPDDISVTGFGDWEVAELITPTLTTMRSNPVRIGELTARNIIAQIEGAARRDDLQDEFEPELIVRESTAAVKIVAAP</sequence>
<reference evidence="7 8" key="1">
    <citation type="submission" date="2018-01" db="EMBL/GenBank/DDBJ databases">
        <authorList>
            <person name="Clerissi C."/>
        </authorList>
    </citation>
    <scope>NUCLEOTIDE SEQUENCE [LARGE SCALE GENOMIC DNA]</scope>
    <source>
        <strain evidence="5">Cupriavidus taiwanensis STM 6082</strain>
        <strain evidence="6">Cupriavidus taiwanensis STM 6160</strain>
        <plasmid evidence="6">II</plasmid>
        <plasmid evidence="7">ii</plasmid>
    </source>
</reference>
<dbReference type="Gene3D" id="1.10.260.40">
    <property type="entry name" value="lambda repressor-like DNA-binding domains"/>
    <property type="match status" value="1"/>
</dbReference>
<evidence type="ECO:0000313" key="6">
    <source>
        <dbReference type="EMBL" id="SPD59192.1"/>
    </source>
</evidence>
<dbReference type="AlphaFoldDB" id="A0A375HMT4"/>
<accession>A0A375HMT4</accession>
<proteinExistence type="predicted"/>
<dbReference type="SUPFAM" id="SSF53822">
    <property type="entry name" value="Periplasmic binding protein-like I"/>
    <property type="match status" value="1"/>
</dbReference>
<evidence type="ECO:0000256" key="1">
    <source>
        <dbReference type="ARBA" id="ARBA00023015"/>
    </source>
</evidence>
<dbReference type="PROSITE" id="PS50932">
    <property type="entry name" value="HTH_LACI_2"/>
    <property type="match status" value="1"/>
</dbReference>
<feature type="domain" description="HTH lacI-type" evidence="4">
    <location>
        <begin position="2"/>
        <end position="56"/>
    </location>
</feature>
<dbReference type="Proteomes" id="UP000256710">
    <property type="component" value="Unassembled WGS sequence"/>
</dbReference>
<dbReference type="InterPro" id="IPR028082">
    <property type="entry name" value="Peripla_BP_I"/>
</dbReference>
<dbReference type="InterPro" id="IPR000843">
    <property type="entry name" value="HTH_LacI"/>
</dbReference>
<evidence type="ECO:0000259" key="4">
    <source>
        <dbReference type="PROSITE" id="PS50932"/>
    </source>
</evidence>
<dbReference type="EMBL" id="LT984807">
    <property type="protein sequence ID" value="SPD59192.1"/>
    <property type="molecule type" value="Genomic_DNA"/>
</dbReference>
<dbReference type="GO" id="GO:0003700">
    <property type="term" value="F:DNA-binding transcription factor activity"/>
    <property type="evidence" value="ECO:0007669"/>
    <property type="project" value="TreeGrafter"/>
</dbReference>
<geneLocation type="plasmid" evidence="7">
    <name>ii</name>
</geneLocation>
<keyword evidence="6" id="KW-0614">Plasmid</keyword>
<evidence type="ECO:0000256" key="2">
    <source>
        <dbReference type="ARBA" id="ARBA00023125"/>
    </source>
</evidence>
<dbReference type="Pfam" id="PF13377">
    <property type="entry name" value="Peripla_BP_3"/>
    <property type="match status" value="1"/>
</dbReference>
<dbReference type="Proteomes" id="UP000255168">
    <property type="component" value="Plasmid II"/>
</dbReference>
<gene>
    <name evidence="5" type="ORF">CBM2605_B130434</name>
    <name evidence="6" type="ORF">CBM2607_MP10594</name>
</gene>
<keyword evidence="2" id="KW-0238">DNA-binding</keyword>
<dbReference type="SUPFAM" id="SSF47413">
    <property type="entry name" value="lambda repressor-like DNA-binding domains"/>
    <property type="match status" value="1"/>
</dbReference>
<dbReference type="CDD" id="cd01392">
    <property type="entry name" value="HTH_LacI"/>
    <property type="match status" value="1"/>
</dbReference>
<dbReference type="Gene3D" id="3.40.50.2300">
    <property type="match status" value="2"/>
</dbReference>
<evidence type="ECO:0000256" key="3">
    <source>
        <dbReference type="ARBA" id="ARBA00023163"/>
    </source>
</evidence>
<dbReference type="InterPro" id="IPR010982">
    <property type="entry name" value="Lambda_DNA-bd_dom_sf"/>
</dbReference>
<dbReference type="Pfam" id="PF00356">
    <property type="entry name" value="LacI"/>
    <property type="match status" value="1"/>
</dbReference>
<dbReference type="RefSeq" id="WP_018008242.1">
    <property type="nucleotide sequence ID" value="NZ_AQUR01000106.1"/>
</dbReference>
<dbReference type="EMBL" id="OFTC01000036">
    <property type="protein sequence ID" value="SOZ39137.1"/>
    <property type="molecule type" value="Genomic_DNA"/>
</dbReference>
<dbReference type="GO" id="GO:0000976">
    <property type="term" value="F:transcription cis-regulatory region binding"/>
    <property type="evidence" value="ECO:0007669"/>
    <property type="project" value="TreeGrafter"/>
</dbReference>
<geneLocation type="plasmid" evidence="6">
    <name>II</name>
</geneLocation>
<evidence type="ECO:0000313" key="8">
    <source>
        <dbReference type="Proteomes" id="UP000256710"/>
    </source>
</evidence>
<dbReference type="InterPro" id="IPR046335">
    <property type="entry name" value="LacI/GalR-like_sensor"/>
</dbReference>
<dbReference type="PANTHER" id="PTHR30146:SF138">
    <property type="entry name" value="TRANSCRIPTIONAL REGULATORY PROTEIN"/>
    <property type="match status" value="1"/>
</dbReference>
<dbReference type="CDD" id="cd06273">
    <property type="entry name" value="PBP1_LacI-like"/>
    <property type="match status" value="1"/>
</dbReference>
<dbReference type="SMART" id="SM00354">
    <property type="entry name" value="HTH_LACI"/>
    <property type="match status" value="1"/>
</dbReference>